<proteinExistence type="predicted"/>
<sequence length="304" mass="34396">MTSRELLEKAVHSSAVIHQPHALKAYLSAHFLAKHLGQPEALWQQTGKLIAKDGLQVSTVFTDNVQHVAFSDMRRHRILARGIYPAAYQAVSQWHAECGFHDIFAFYIAKAARKPEYLSHNVTILLALNEVYKTLPPEWVPAFLNRVTEFVTATFPNEEDRERVETITTAHPVALENVLHACLQQPGFFGHNLITLTWIVRCKTSLSDAQYDAMLGNLYLQANSPPEDPEDELDLNLWGLCATHHASDAFIEQIRSLVFNSSVNLHQITLADALCFLQQQYPEHTAELIRVAEYHTRKCAEMSS</sequence>
<evidence type="ECO:0000313" key="1">
    <source>
        <dbReference type="EMBL" id="PKQ74197.1"/>
    </source>
</evidence>
<dbReference type="Proteomes" id="UP000233526">
    <property type="component" value="Unassembled WGS sequence"/>
</dbReference>
<organism evidence="1 2">
    <name type="scientific">Aeromonas sobria</name>
    <dbReference type="NCBI Taxonomy" id="646"/>
    <lineage>
        <taxon>Bacteria</taxon>
        <taxon>Pseudomonadati</taxon>
        <taxon>Pseudomonadota</taxon>
        <taxon>Gammaproteobacteria</taxon>
        <taxon>Aeromonadales</taxon>
        <taxon>Aeromonadaceae</taxon>
        <taxon>Aeromonas</taxon>
    </lineage>
</organism>
<protein>
    <submittedName>
        <fullName evidence="1">Uncharacterized protein</fullName>
    </submittedName>
</protein>
<dbReference type="EMBL" id="LJZX01000056">
    <property type="protein sequence ID" value="PKQ74197.1"/>
    <property type="molecule type" value="Genomic_DNA"/>
</dbReference>
<comment type="caution">
    <text evidence="1">The sequence shown here is derived from an EMBL/GenBank/DDBJ whole genome shotgun (WGS) entry which is preliminary data.</text>
</comment>
<dbReference type="RefSeq" id="WP_101319808.1">
    <property type="nucleotide sequence ID" value="NZ_CAWNSS010000056.1"/>
</dbReference>
<reference evidence="1 2" key="1">
    <citation type="journal article" date="2017" name="Front. Microbiol.">
        <title>Strong Genomic and Phenotypic Heterogeneity in the Aeromonas sobria Species Complex.</title>
        <authorList>
            <person name="Gauthier J."/>
            <person name="Vincent A.T."/>
            <person name="Charette S.J."/>
            <person name="Derome N."/>
        </authorList>
    </citation>
    <scope>NUCLEOTIDE SEQUENCE [LARGE SCALE GENOMIC DNA]</scope>
    <source>
        <strain evidence="1 2">JF2635</strain>
    </source>
</reference>
<name>A0A2N3IR81_AERSO</name>
<evidence type="ECO:0000313" key="2">
    <source>
        <dbReference type="Proteomes" id="UP000233526"/>
    </source>
</evidence>
<accession>A0A2N3IR81</accession>
<gene>
    <name evidence="1" type="ORF">AOX56_04730</name>
</gene>
<dbReference type="AlphaFoldDB" id="A0A2N3IR81"/>